<accession>A0A3L6THU5</accession>
<gene>
    <name evidence="4" type="ORF">C2845_PM01G20290</name>
    <name evidence="3" type="ORF">C2845_PMPSC021066</name>
</gene>
<dbReference type="EMBL" id="PQIB02001085">
    <property type="protein sequence ID" value="RLM42321.1"/>
    <property type="molecule type" value="Genomic_DNA"/>
</dbReference>
<evidence type="ECO:0000256" key="1">
    <source>
        <dbReference type="SAM" id="SignalP"/>
    </source>
</evidence>
<dbReference type="Pfam" id="PF14547">
    <property type="entry name" value="Hydrophob_seed"/>
    <property type="match status" value="1"/>
</dbReference>
<dbReference type="SMART" id="SM00499">
    <property type="entry name" value="AAI"/>
    <property type="match status" value="1"/>
</dbReference>
<dbReference type="InterPro" id="IPR036312">
    <property type="entry name" value="Bifun_inhib/LTP/seed_sf"/>
</dbReference>
<evidence type="ECO:0000313" key="4">
    <source>
        <dbReference type="EMBL" id="RLN39206.1"/>
    </source>
</evidence>
<protein>
    <submittedName>
        <fullName evidence="4">Cortical cell-delineating protein-like</fullName>
    </submittedName>
</protein>
<evidence type="ECO:0000313" key="5">
    <source>
        <dbReference type="Proteomes" id="UP000275267"/>
    </source>
</evidence>
<dbReference type="CDD" id="cd01958">
    <property type="entry name" value="HPS_like"/>
    <property type="match status" value="1"/>
</dbReference>
<dbReference type="InterPro" id="IPR051636">
    <property type="entry name" value="Plant_LTP/defense-related"/>
</dbReference>
<dbReference type="SUPFAM" id="SSF47699">
    <property type="entry name" value="Bifunctional inhibitor/lipid-transfer protein/seed storage 2S albumin"/>
    <property type="match status" value="1"/>
</dbReference>
<dbReference type="Gene3D" id="1.10.110.10">
    <property type="entry name" value="Plant lipid-transfer and hydrophobic proteins"/>
    <property type="match status" value="1"/>
</dbReference>
<name>A0A3L6THU5_PANMI</name>
<dbReference type="InterPro" id="IPR016140">
    <property type="entry name" value="Bifunc_inhib/LTP/seed_store"/>
</dbReference>
<reference evidence="5" key="2">
    <citation type="journal article" date="2019" name="Nat. Commun.">
        <title>The genome of broomcorn millet.</title>
        <authorList>
            <person name="Zou C."/>
            <person name="Miki D."/>
            <person name="Li D."/>
            <person name="Tang Q."/>
            <person name="Xiao L."/>
            <person name="Rajput S."/>
            <person name="Deng P."/>
            <person name="Jia W."/>
            <person name="Huang R."/>
            <person name="Zhang M."/>
            <person name="Sun Y."/>
            <person name="Hu J."/>
            <person name="Fu X."/>
            <person name="Schnable P.S."/>
            <person name="Li F."/>
            <person name="Zhang H."/>
            <person name="Feng B."/>
            <person name="Zhu X."/>
            <person name="Liu R."/>
            <person name="Schnable J.C."/>
            <person name="Zhu J.-K."/>
            <person name="Zhang H."/>
        </authorList>
    </citation>
    <scope>NUCLEOTIDE SEQUENCE [LARGE SCALE GENOMIC DNA]</scope>
</reference>
<dbReference type="AlphaFoldDB" id="A0A3L6THU5"/>
<keyword evidence="5" id="KW-1185">Reference proteome</keyword>
<dbReference type="Proteomes" id="UP000275267">
    <property type="component" value="Unassembled WGS sequence"/>
</dbReference>
<dbReference type="PANTHER" id="PTHR31731">
    <property type="match status" value="1"/>
</dbReference>
<feature type="signal peptide" evidence="1">
    <location>
        <begin position="1"/>
        <end position="19"/>
    </location>
</feature>
<dbReference type="InterPro" id="IPR027923">
    <property type="entry name" value="Hydrophob_seed_dom"/>
</dbReference>
<reference evidence="4" key="1">
    <citation type="submission" date="2018-09" db="EMBL/GenBank/DDBJ databases">
        <title>The genome of broomcorn millet (Panicum miliaceum L.).</title>
        <authorList>
            <person name="Zou C."/>
            <person name="Miki D."/>
            <person name="Li D."/>
            <person name="Tang Q."/>
            <person name="Xiao L."/>
            <person name="Rajput S."/>
            <person name="Deng P."/>
            <person name="Jia W."/>
            <person name="Huang R."/>
            <person name="Zhang M."/>
            <person name="Sun Y."/>
            <person name="Hu J."/>
            <person name="Fu X."/>
            <person name="Schnable P.S."/>
            <person name="Li F."/>
            <person name="Zhang H."/>
            <person name="Feng B."/>
            <person name="Zhu X."/>
            <person name="Liu R."/>
            <person name="Schnable J.C."/>
            <person name="Zhu J.-K."/>
            <person name="Zhang H."/>
        </authorList>
    </citation>
    <scope>NUCLEOTIDE SEQUENCE [LARGE SCALE GENOMIC DNA]</scope>
    <source>
        <tissue evidence="4">Leaves</tissue>
    </source>
</reference>
<keyword evidence="1" id="KW-0732">Signal</keyword>
<dbReference type="EMBL" id="PQIB02000001">
    <property type="protein sequence ID" value="RLN39206.1"/>
    <property type="molecule type" value="Genomic_DNA"/>
</dbReference>
<dbReference type="OrthoDB" id="1086439at2759"/>
<organism evidence="4 5">
    <name type="scientific">Panicum miliaceum</name>
    <name type="common">Proso millet</name>
    <name type="synonym">Broomcorn millet</name>
    <dbReference type="NCBI Taxonomy" id="4540"/>
    <lineage>
        <taxon>Eukaryota</taxon>
        <taxon>Viridiplantae</taxon>
        <taxon>Streptophyta</taxon>
        <taxon>Embryophyta</taxon>
        <taxon>Tracheophyta</taxon>
        <taxon>Spermatophyta</taxon>
        <taxon>Magnoliopsida</taxon>
        <taxon>Liliopsida</taxon>
        <taxon>Poales</taxon>
        <taxon>Poaceae</taxon>
        <taxon>PACMAD clade</taxon>
        <taxon>Panicoideae</taxon>
        <taxon>Panicodae</taxon>
        <taxon>Paniceae</taxon>
        <taxon>Panicinae</taxon>
        <taxon>Panicum</taxon>
        <taxon>Panicum sect. Panicum</taxon>
    </lineage>
</organism>
<evidence type="ECO:0000313" key="3">
    <source>
        <dbReference type="EMBL" id="RLM42321.1"/>
    </source>
</evidence>
<dbReference type="STRING" id="4540.A0A3L6THU5"/>
<proteinExistence type="predicted"/>
<comment type="caution">
    <text evidence="4">The sequence shown here is derived from an EMBL/GenBank/DDBJ whole genome shotgun (WGS) entry which is preliminary data.</text>
</comment>
<feature type="domain" description="Bifunctional inhibitor/plant lipid transfer protein/seed storage helical" evidence="2">
    <location>
        <begin position="43"/>
        <end position="125"/>
    </location>
</feature>
<feature type="chain" id="PRO_5033380260" evidence="1">
    <location>
        <begin position="20"/>
        <end position="128"/>
    </location>
</feature>
<evidence type="ECO:0000259" key="2">
    <source>
        <dbReference type="SMART" id="SM00499"/>
    </source>
</evidence>
<sequence length="128" mass="13335">MAAKLGLFVALNLIVFAAGYVQEPPTPTTPKTDAHGQWPAGLCPVDALKLDVCASLLGGLIKISLPEDRESCCQLLDGLADINAAACLCTVLKANILGIPLRVPIDISLGLNQCGRTNSPRGFTCPGH</sequence>